<dbReference type="Proteomes" id="UP001152798">
    <property type="component" value="Chromosome 1"/>
</dbReference>
<feature type="signal peptide" evidence="1">
    <location>
        <begin position="1"/>
        <end position="18"/>
    </location>
</feature>
<dbReference type="AlphaFoldDB" id="A0A9P0H0G3"/>
<accession>A0A9P0H0G3</accession>
<evidence type="ECO:0000313" key="2">
    <source>
        <dbReference type="EMBL" id="CAH1388545.1"/>
    </source>
</evidence>
<protein>
    <recommendedName>
        <fullName evidence="4">Neuropeptide</fullName>
    </recommendedName>
</protein>
<reference evidence="2" key="1">
    <citation type="submission" date="2022-01" db="EMBL/GenBank/DDBJ databases">
        <authorList>
            <person name="King R."/>
        </authorList>
    </citation>
    <scope>NUCLEOTIDE SEQUENCE</scope>
</reference>
<dbReference type="EMBL" id="OV725077">
    <property type="protein sequence ID" value="CAH1388545.1"/>
    <property type="molecule type" value="Genomic_DNA"/>
</dbReference>
<evidence type="ECO:0000256" key="1">
    <source>
        <dbReference type="SAM" id="SignalP"/>
    </source>
</evidence>
<sequence>MWLSACVLLQRINALIYACDRDGERDGLHCGLTNCACVRHWHCDCDFRDSRLSGSPKCDGWPRRSSP</sequence>
<organism evidence="2 3">
    <name type="scientific">Nezara viridula</name>
    <name type="common">Southern green stink bug</name>
    <name type="synonym">Cimex viridulus</name>
    <dbReference type="NCBI Taxonomy" id="85310"/>
    <lineage>
        <taxon>Eukaryota</taxon>
        <taxon>Metazoa</taxon>
        <taxon>Ecdysozoa</taxon>
        <taxon>Arthropoda</taxon>
        <taxon>Hexapoda</taxon>
        <taxon>Insecta</taxon>
        <taxon>Pterygota</taxon>
        <taxon>Neoptera</taxon>
        <taxon>Paraneoptera</taxon>
        <taxon>Hemiptera</taxon>
        <taxon>Heteroptera</taxon>
        <taxon>Panheteroptera</taxon>
        <taxon>Pentatomomorpha</taxon>
        <taxon>Pentatomoidea</taxon>
        <taxon>Pentatomidae</taxon>
        <taxon>Pentatominae</taxon>
        <taxon>Nezara</taxon>
    </lineage>
</organism>
<keyword evidence="3" id="KW-1185">Reference proteome</keyword>
<evidence type="ECO:0000313" key="3">
    <source>
        <dbReference type="Proteomes" id="UP001152798"/>
    </source>
</evidence>
<gene>
    <name evidence="2" type="ORF">NEZAVI_LOCUS144</name>
</gene>
<keyword evidence="1" id="KW-0732">Signal</keyword>
<proteinExistence type="predicted"/>
<evidence type="ECO:0008006" key="4">
    <source>
        <dbReference type="Google" id="ProtNLM"/>
    </source>
</evidence>
<name>A0A9P0H0G3_NEZVI</name>
<feature type="chain" id="PRO_5040179083" description="Neuropeptide" evidence="1">
    <location>
        <begin position="19"/>
        <end position="67"/>
    </location>
</feature>